<keyword evidence="2" id="KW-0255">Endonuclease</keyword>
<dbReference type="EMBL" id="JAOCJW010000056">
    <property type="protein sequence ID" value="MDH2007280.1"/>
    <property type="molecule type" value="Genomic_DNA"/>
</dbReference>
<protein>
    <submittedName>
        <fullName evidence="2">HNH endonuclease</fullName>
    </submittedName>
</protein>
<dbReference type="GO" id="GO:0004519">
    <property type="term" value="F:endonuclease activity"/>
    <property type="evidence" value="ECO:0007669"/>
    <property type="project" value="UniProtKB-KW"/>
</dbReference>
<dbReference type="RefSeq" id="WP_279852116.1">
    <property type="nucleotide sequence ID" value="NZ_JAOCIA010000059.1"/>
</dbReference>
<keyword evidence="2" id="KW-0540">Nuclease</keyword>
<organism evidence="2 3">
    <name type="scientific">Comamonas aquatica</name>
    <dbReference type="NCBI Taxonomy" id="225991"/>
    <lineage>
        <taxon>Bacteria</taxon>
        <taxon>Pseudomonadati</taxon>
        <taxon>Pseudomonadota</taxon>
        <taxon>Betaproteobacteria</taxon>
        <taxon>Burkholderiales</taxon>
        <taxon>Comamonadaceae</taxon>
        <taxon>Comamonas</taxon>
    </lineage>
</organism>
<feature type="domain" description="HNH endonuclease 5" evidence="1">
    <location>
        <begin position="66"/>
        <end position="102"/>
    </location>
</feature>
<dbReference type="Proteomes" id="UP001161294">
    <property type="component" value="Unassembled WGS sequence"/>
</dbReference>
<proteinExistence type="predicted"/>
<dbReference type="CDD" id="cd00085">
    <property type="entry name" value="HNHc"/>
    <property type="match status" value="1"/>
</dbReference>
<keyword evidence="2" id="KW-0378">Hydrolase</keyword>
<name>A0AA42W4P7_9BURK</name>
<dbReference type="Pfam" id="PF14279">
    <property type="entry name" value="HNH_5"/>
    <property type="match status" value="1"/>
</dbReference>
<dbReference type="AlphaFoldDB" id="A0AA42W4P7"/>
<evidence type="ECO:0000259" key="1">
    <source>
        <dbReference type="Pfam" id="PF14279"/>
    </source>
</evidence>
<gene>
    <name evidence="2" type="ORF">N5J23_17385</name>
</gene>
<dbReference type="InterPro" id="IPR029471">
    <property type="entry name" value="HNH_5"/>
</dbReference>
<dbReference type="InterPro" id="IPR003615">
    <property type="entry name" value="HNH_nuc"/>
</dbReference>
<accession>A0AA42W4P7</accession>
<dbReference type="Gene3D" id="1.10.30.50">
    <property type="match status" value="1"/>
</dbReference>
<comment type="caution">
    <text evidence="2">The sequence shown here is derived from an EMBL/GenBank/DDBJ whole genome shotgun (WGS) entry which is preliminary data.</text>
</comment>
<sequence length="191" mass="21908">MTRQSSTEIYKGQRQKEKRLLYRCFPFRALERLCKARFFALFGNKCFKCGAPELPPRVNCFPVLCMDHHIPMVLGGRLEPGNIVALCRRCNAQKLDQPPEQFYTPQELAQLPAIFAQQAPLFEFTFDDDAWRQDPAAYLVSLGLDEELVEQLLHDELHPDYIGMPDPRRVEFTISMDVSSLLKDLGKDTAG</sequence>
<evidence type="ECO:0000313" key="3">
    <source>
        <dbReference type="Proteomes" id="UP001161294"/>
    </source>
</evidence>
<evidence type="ECO:0000313" key="2">
    <source>
        <dbReference type="EMBL" id="MDH2007280.1"/>
    </source>
</evidence>
<reference evidence="2" key="1">
    <citation type="submission" date="2022-09" db="EMBL/GenBank/DDBJ databases">
        <title>Intensive care unit water sources are persistently colonized with multi-drug resistant bacteria and are the site of extensive horizontal gene transfer of antibiotic resistance genes.</title>
        <authorList>
            <person name="Diorio-Toth L."/>
        </authorList>
    </citation>
    <scope>NUCLEOTIDE SEQUENCE</scope>
    <source>
        <strain evidence="2">GD03686</strain>
    </source>
</reference>